<evidence type="ECO:0000256" key="4">
    <source>
        <dbReference type="ARBA" id="ARBA00022840"/>
    </source>
</evidence>
<evidence type="ECO:0000256" key="2">
    <source>
        <dbReference type="ARBA" id="ARBA00022448"/>
    </source>
</evidence>
<dbReference type="OrthoDB" id="9807242at2"/>
<dbReference type="RefSeq" id="WP_021776770.1">
    <property type="nucleotide sequence ID" value="NZ_AWXE01000001.1"/>
</dbReference>
<dbReference type="STRING" id="1397666.RS24_00728"/>
<dbReference type="Proteomes" id="UP000016762">
    <property type="component" value="Unassembled WGS sequence"/>
</dbReference>
<accession>U2WW63</accession>
<keyword evidence="4" id="KW-0067">ATP-binding</keyword>
<dbReference type="InterPro" id="IPR050166">
    <property type="entry name" value="ABC_transporter_ATP-bind"/>
</dbReference>
<keyword evidence="2" id="KW-0813">Transport</keyword>
<dbReference type="PROSITE" id="PS50893">
    <property type="entry name" value="ABC_TRANSPORTER_2"/>
    <property type="match status" value="1"/>
</dbReference>
<dbReference type="GO" id="GO:0016887">
    <property type="term" value="F:ATP hydrolysis activity"/>
    <property type="evidence" value="ECO:0007669"/>
    <property type="project" value="InterPro"/>
</dbReference>
<proteinExistence type="inferred from homology"/>
<keyword evidence="7" id="KW-1185">Reference proteome</keyword>
<dbReference type="Gene3D" id="3.40.50.300">
    <property type="entry name" value="P-loop containing nucleotide triphosphate hydrolases"/>
    <property type="match status" value="1"/>
</dbReference>
<dbReference type="InterPro" id="IPR017871">
    <property type="entry name" value="ABC_transporter-like_CS"/>
</dbReference>
<dbReference type="EMBL" id="AWXE01000001">
    <property type="protein sequence ID" value="ERL47753.1"/>
    <property type="molecule type" value="Genomic_DNA"/>
</dbReference>
<evidence type="ECO:0000313" key="6">
    <source>
        <dbReference type="EMBL" id="ERL47753.1"/>
    </source>
</evidence>
<dbReference type="InterPro" id="IPR027417">
    <property type="entry name" value="P-loop_NTPase"/>
</dbReference>
<organism evidence="6 7">
    <name type="scientific">Candidatus Micropelagius thuwalensis</name>
    <dbReference type="NCBI Taxonomy" id="1397666"/>
    <lineage>
        <taxon>Bacteria</taxon>
        <taxon>Pseudomonadati</taxon>
        <taxon>Pseudomonadota</taxon>
        <taxon>Alphaproteobacteria</taxon>
        <taxon>PS1 clade</taxon>
        <taxon>Candidatus Micropelagius</taxon>
    </lineage>
</organism>
<evidence type="ECO:0000313" key="7">
    <source>
        <dbReference type="Proteomes" id="UP000016762"/>
    </source>
</evidence>
<evidence type="ECO:0000256" key="3">
    <source>
        <dbReference type="ARBA" id="ARBA00022741"/>
    </source>
</evidence>
<sequence>MSLAIKVTDLNMAYADGIEVLRGFSHSFDAGSFTAIVGPSGCGKSSLLRILAGLQSPSSGEIEANPDTSIGYVFQEPTLLAWRTVYENVALPLKIKGFNKQQINNRIADALALVGLADRQHALPRELSGGMKMRVSLARALAQNPDVLFMDEPFSALDELTRLKLDDELLDIWRRQKCTILFVTHTVSEATYLAERVLVMSPNGRLKDDIQIESKTRNDAFRASPEFHEARLKITKSLEQNDEAIS</sequence>
<dbReference type="AlphaFoldDB" id="U2WW63"/>
<dbReference type="PROSITE" id="PS00211">
    <property type="entry name" value="ABC_TRANSPORTER_1"/>
    <property type="match status" value="1"/>
</dbReference>
<feature type="domain" description="ABC transporter" evidence="5">
    <location>
        <begin position="5"/>
        <end position="227"/>
    </location>
</feature>
<dbReference type="GO" id="GO:0005524">
    <property type="term" value="F:ATP binding"/>
    <property type="evidence" value="ECO:0007669"/>
    <property type="project" value="UniProtKB-KW"/>
</dbReference>
<protein>
    <recommendedName>
        <fullName evidence="5">ABC transporter domain-containing protein</fullName>
    </recommendedName>
</protein>
<comment type="similarity">
    <text evidence="1">Belongs to the ABC transporter superfamily.</text>
</comment>
<dbReference type="Pfam" id="PF00005">
    <property type="entry name" value="ABC_tran"/>
    <property type="match status" value="1"/>
</dbReference>
<dbReference type="PANTHER" id="PTHR42788">
    <property type="entry name" value="TAURINE IMPORT ATP-BINDING PROTEIN-RELATED"/>
    <property type="match status" value="1"/>
</dbReference>
<dbReference type="SMART" id="SM00382">
    <property type="entry name" value="AAA"/>
    <property type="match status" value="1"/>
</dbReference>
<evidence type="ECO:0000256" key="1">
    <source>
        <dbReference type="ARBA" id="ARBA00005417"/>
    </source>
</evidence>
<comment type="caution">
    <text evidence="6">The sequence shown here is derived from an EMBL/GenBank/DDBJ whole genome shotgun (WGS) entry which is preliminary data.</text>
</comment>
<evidence type="ECO:0000259" key="5">
    <source>
        <dbReference type="PROSITE" id="PS50893"/>
    </source>
</evidence>
<dbReference type="PANTHER" id="PTHR42788:SF19">
    <property type="entry name" value="ALIPHATIC SULFONATES IMPORT ATP-BINDING PROTEIN SSUB 2"/>
    <property type="match status" value="1"/>
</dbReference>
<dbReference type="InterPro" id="IPR003593">
    <property type="entry name" value="AAA+_ATPase"/>
</dbReference>
<gene>
    <name evidence="6" type="ORF">RS24_00728</name>
</gene>
<dbReference type="InterPro" id="IPR003439">
    <property type="entry name" value="ABC_transporter-like_ATP-bd"/>
</dbReference>
<reference evidence="6 7" key="1">
    <citation type="journal article" date="2014" name="FEMS Microbiol. Ecol.">
        <title>Genomic differentiation among two strains of the PS1 clade isolated from geographically separated marine habitats.</title>
        <authorList>
            <person name="Jimenez-Infante F."/>
            <person name="Ngugi D.K."/>
            <person name="Alam I."/>
            <person name="Rashid M."/>
            <person name="Baalawi W."/>
            <person name="Kamau A.A."/>
            <person name="Bajic V.B."/>
            <person name="Stingl U."/>
        </authorList>
    </citation>
    <scope>NUCLEOTIDE SEQUENCE [LARGE SCALE GENOMIC DNA]</scope>
    <source>
        <strain evidence="6 7">RS24</strain>
    </source>
</reference>
<dbReference type="CDD" id="cd03293">
    <property type="entry name" value="ABC_NrtD_SsuB_transporters"/>
    <property type="match status" value="1"/>
</dbReference>
<dbReference type="eggNOG" id="COG1116">
    <property type="taxonomic scope" value="Bacteria"/>
</dbReference>
<keyword evidence="3" id="KW-0547">Nucleotide-binding</keyword>
<name>U2WW63_9PROT</name>
<dbReference type="SUPFAM" id="SSF52540">
    <property type="entry name" value="P-loop containing nucleoside triphosphate hydrolases"/>
    <property type="match status" value="1"/>
</dbReference>